<evidence type="ECO:0000313" key="1">
    <source>
        <dbReference type="EMBL" id="KRL04125.1"/>
    </source>
</evidence>
<gene>
    <name evidence="1" type="ORF">FD46_GL001241</name>
</gene>
<accession>A0A0R1M742</accession>
<dbReference type="OrthoDB" id="6691177at2"/>
<organism evidence="1 2">
    <name type="scientific">Liquorilactobacillus oeni DSM 19972</name>
    <dbReference type="NCBI Taxonomy" id="1423777"/>
    <lineage>
        <taxon>Bacteria</taxon>
        <taxon>Bacillati</taxon>
        <taxon>Bacillota</taxon>
        <taxon>Bacilli</taxon>
        <taxon>Lactobacillales</taxon>
        <taxon>Lactobacillaceae</taxon>
        <taxon>Liquorilactobacillus</taxon>
    </lineage>
</organism>
<name>A0A0R1M742_9LACO</name>
<proteinExistence type="predicted"/>
<keyword evidence="2" id="KW-1185">Reference proteome</keyword>
<reference evidence="1 2" key="1">
    <citation type="journal article" date="2015" name="Genome Announc.">
        <title>Expanding the biotechnology potential of lactobacilli through comparative genomics of 213 strains and associated genera.</title>
        <authorList>
            <person name="Sun Z."/>
            <person name="Harris H.M."/>
            <person name="McCann A."/>
            <person name="Guo C."/>
            <person name="Argimon S."/>
            <person name="Zhang W."/>
            <person name="Yang X."/>
            <person name="Jeffery I.B."/>
            <person name="Cooney J.C."/>
            <person name="Kagawa T.F."/>
            <person name="Liu W."/>
            <person name="Song Y."/>
            <person name="Salvetti E."/>
            <person name="Wrobel A."/>
            <person name="Rasinkangas P."/>
            <person name="Parkhill J."/>
            <person name="Rea M.C."/>
            <person name="O'Sullivan O."/>
            <person name="Ritari J."/>
            <person name="Douillard F.P."/>
            <person name="Paul Ross R."/>
            <person name="Yang R."/>
            <person name="Briner A.E."/>
            <person name="Felis G.E."/>
            <person name="de Vos W.M."/>
            <person name="Barrangou R."/>
            <person name="Klaenhammer T.R."/>
            <person name="Caufield P.W."/>
            <person name="Cui Y."/>
            <person name="Zhang H."/>
            <person name="O'Toole P.W."/>
        </authorList>
    </citation>
    <scope>NUCLEOTIDE SEQUENCE [LARGE SCALE GENOMIC DNA]</scope>
    <source>
        <strain evidence="1 2">DSM 19972</strain>
    </source>
</reference>
<dbReference type="EMBL" id="AZEH01000039">
    <property type="protein sequence ID" value="KRL04125.1"/>
    <property type="molecule type" value="Genomic_DNA"/>
</dbReference>
<dbReference type="Proteomes" id="UP000051686">
    <property type="component" value="Unassembled WGS sequence"/>
</dbReference>
<dbReference type="AlphaFoldDB" id="A0A0R1M742"/>
<dbReference type="PATRIC" id="fig|1423777.3.peg.1283"/>
<evidence type="ECO:0000313" key="2">
    <source>
        <dbReference type="Proteomes" id="UP000051686"/>
    </source>
</evidence>
<protein>
    <submittedName>
        <fullName evidence="1">Uncharacterized protein</fullName>
    </submittedName>
</protein>
<sequence length="285" mass="32976">MKISDYFKVNPKDLNCVDVDSSTDIKFYLDPTKIALCKNKYFRGDIASKKIEDFFETLLNLKEQGKTKEIKDILNDIHEINDTHLGNSKVKSKGHGPKVIPLQNSISKIYDVESKVEKEISLLTLPIMFGLFVEDFGPDSYSDIITSIIYEELEEYTEKILGKNHQHAIHLDIPDRKSWNENTHSWQKINKKYFSINGDRIVFVPKKIAVRNHSLSSVSYVNSIVLKFVKKSWEKKHGVKTTQKKMAALVKSEYPQMRSKQIAYMIGLKNPREFLQFANRTSKII</sequence>
<dbReference type="RefSeq" id="WP_057896112.1">
    <property type="nucleotide sequence ID" value="NZ_AZEH01000039.1"/>
</dbReference>
<comment type="caution">
    <text evidence="1">The sequence shown here is derived from an EMBL/GenBank/DDBJ whole genome shotgun (WGS) entry which is preliminary data.</text>
</comment>
<dbReference type="STRING" id="1423777.FD46_GL001241"/>